<feature type="domain" description="Putative auto-transporter adhesin head GIN" evidence="2">
    <location>
        <begin position="29"/>
        <end position="193"/>
    </location>
</feature>
<dbReference type="InterPro" id="IPR021255">
    <property type="entry name" value="DUF2807"/>
</dbReference>
<evidence type="ECO:0000259" key="2">
    <source>
        <dbReference type="Pfam" id="PF10988"/>
    </source>
</evidence>
<dbReference type="EMBL" id="JBEHZE010000001">
    <property type="protein sequence ID" value="MEX6633502.1"/>
    <property type="molecule type" value="Genomic_DNA"/>
</dbReference>
<dbReference type="RefSeq" id="WP_369313469.1">
    <property type="nucleotide sequence ID" value="NZ_JBEHZE010000001.1"/>
</dbReference>
<keyword evidence="1" id="KW-0732">Signal</keyword>
<comment type="caution">
    <text evidence="3">The sequence shown here is derived from an EMBL/GenBank/DDBJ whole genome shotgun (WGS) entry which is preliminary data.</text>
</comment>
<dbReference type="Pfam" id="PF10988">
    <property type="entry name" value="DUF2807"/>
    <property type="match status" value="1"/>
</dbReference>
<evidence type="ECO:0000313" key="4">
    <source>
        <dbReference type="Proteomes" id="UP001560685"/>
    </source>
</evidence>
<evidence type="ECO:0000256" key="1">
    <source>
        <dbReference type="SAM" id="SignalP"/>
    </source>
</evidence>
<reference evidence="3 4" key="1">
    <citation type="submission" date="2024-05" db="EMBL/GenBank/DDBJ databases">
        <title>Three bacterial strains, DH-69, EH-24, and ECK-19 isolated from coastal sediments.</title>
        <authorList>
            <person name="Ye Y.-Q."/>
            <person name="Du Z.-J."/>
        </authorList>
    </citation>
    <scope>NUCLEOTIDE SEQUENCE [LARGE SCALE GENOMIC DNA]</scope>
    <source>
        <strain evidence="3 4">ECK-19</strain>
    </source>
</reference>
<dbReference type="Gene3D" id="2.160.20.120">
    <property type="match status" value="2"/>
</dbReference>
<gene>
    <name evidence="3" type="ORF">ABFZ84_08060</name>
</gene>
<evidence type="ECO:0000313" key="3">
    <source>
        <dbReference type="EMBL" id="MEX6633502.1"/>
    </source>
</evidence>
<proteinExistence type="predicted"/>
<dbReference type="Proteomes" id="UP001560685">
    <property type="component" value="Unassembled WGS sequence"/>
</dbReference>
<name>A0ABV3Z3Y1_9PROT</name>
<feature type="signal peptide" evidence="1">
    <location>
        <begin position="1"/>
        <end position="20"/>
    </location>
</feature>
<organism evidence="3 4">
    <name type="scientific">Hyphococcus lacteus</name>
    <dbReference type="NCBI Taxonomy" id="3143536"/>
    <lineage>
        <taxon>Bacteria</taxon>
        <taxon>Pseudomonadati</taxon>
        <taxon>Pseudomonadota</taxon>
        <taxon>Alphaproteobacteria</taxon>
        <taxon>Parvularculales</taxon>
        <taxon>Parvularculaceae</taxon>
        <taxon>Hyphococcus</taxon>
    </lineage>
</organism>
<feature type="chain" id="PRO_5046200543" evidence="1">
    <location>
        <begin position="21"/>
        <end position="217"/>
    </location>
</feature>
<protein>
    <submittedName>
        <fullName evidence="3">DUF2807 domain-containing protein</fullName>
    </submittedName>
</protein>
<sequence>MNRCALIVGLFIAASLPAAAEDRSFDLAEFERIDISAGIVMDATVGTPQSVVVQSTDGDFSDFHISVKNRTLIVTREFNRLRWHQKKADYRVVVTVPKITGIEASSGSTSTLSKIDTPTFYADLSSGSYVVVDGRSDDCSVDISSGANLTAHKLTCVSANVDVSSGGHGEVSVKQSIVADASSGGHMAIYGAPERVFIDKSSGGQIKIRPASQASRH</sequence>
<accession>A0ABV3Z3Y1</accession>
<keyword evidence="4" id="KW-1185">Reference proteome</keyword>